<evidence type="ECO:0000313" key="14">
    <source>
        <dbReference type="EMBL" id="MDQ0287966.1"/>
    </source>
</evidence>
<keyword evidence="15" id="KW-1185">Reference proteome</keyword>
<comment type="caution">
    <text evidence="14">The sequence shown here is derived from an EMBL/GenBank/DDBJ whole genome shotgun (WGS) entry which is preliminary data.</text>
</comment>
<feature type="domain" description="L,D-TPase catalytic" evidence="13">
    <location>
        <begin position="210"/>
        <end position="344"/>
    </location>
</feature>
<dbReference type="Proteomes" id="UP001238163">
    <property type="component" value="Unassembled WGS sequence"/>
</dbReference>
<keyword evidence="8 9" id="KW-0961">Cell wall biogenesis/degradation</keyword>
<keyword evidence="3" id="KW-0328">Glycosyltransferase</keyword>
<dbReference type="GO" id="GO:0008360">
    <property type="term" value="P:regulation of cell shape"/>
    <property type="evidence" value="ECO:0007669"/>
    <property type="project" value="UniProtKB-UniRule"/>
</dbReference>
<evidence type="ECO:0000256" key="11">
    <source>
        <dbReference type="SAM" id="Phobius"/>
    </source>
</evidence>
<accession>A0AAE4AM06</accession>
<evidence type="ECO:0000256" key="6">
    <source>
        <dbReference type="ARBA" id="ARBA00022960"/>
    </source>
</evidence>
<dbReference type="Gene3D" id="3.10.350.10">
    <property type="entry name" value="LysM domain"/>
    <property type="match status" value="1"/>
</dbReference>
<dbReference type="InterPro" id="IPR018392">
    <property type="entry name" value="LysM"/>
</dbReference>
<feature type="transmembrane region" description="Helical" evidence="11">
    <location>
        <begin position="7"/>
        <end position="25"/>
    </location>
</feature>
<dbReference type="EMBL" id="JAUSVL010000001">
    <property type="protein sequence ID" value="MDQ0287966.1"/>
    <property type="molecule type" value="Genomic_DNA"/>
</dbReference>
<feature type="active site" description="Nucleophile" evidence="9">
    <location>
        <position position="314"/>
    </location>
</feature>
<keyword evidence="6 9" id="KW-0133">Cell shape</keyword>
<dbReference type="AlphaFoldDB" id="A0AAE4AM06"/>
<name>A0AAE4AM06_9BACT</name>
<feature type="active site" description="Proton donor/acceptor" evidence="9">
    <location>
        <position position="298"/>
    </location>
</feature>
<dbReference type="Pfam" id="PF01476">
    <property type="entry name" value="LysM"/>
    <property type="match status" value="1"/>
</dbReference>
<organism evidence="14 15">
    <name type="scientific">Oligosphaera ethanolica</name>
    <dbReference type="NCBI Taxonomy" id="760260"/>
    <lineage>
        <taxon>Bacteria</taxon>
        <taxon>Pseudomonadati</taxon>
        <taxon>Lentisphaerota</taxon>
        <taxon>Oligosphaeria</taxon>
        <taxon>Oligosphaerales</taxon>
        <taxon>Oligosphaeraceae</taxon>
        <taxon>Oligosphaera</taxon>
    </lineage>
</organism>
<dbReference type="InterPro" id="IPR036779">
    <property type="entry name" value="LysM_dom_sf"/>
</dbReference>
<dbReference type="CDD" id="cd00118">
    <property type="entry name" value="LysM"/>
    <property type="match status" value="1"/>
</dbReference>
<evidence type="ECO:0000256" key="9">
    <source>
        <dbReference type="PROSITE-ProRule" id="PRU01373"/>
    </source>
</evidence>
<dbReference type="InterPro" id="IPR050979">
    <property type="entry name" value="LD-transpeptidase"/>
</dbReference>
<dbReference type="GO" id="GO:0016757">
    <property type="term" value="F:glycosyltransferase activity"/>
    <property type="evidence" value="ECO:0007669"/>
    <property type="project" value="UniProtKB-KW"/>
</dbReference>
<dbReference type="SMART" id="SM00257">
    <property type="entry name" value="LysM"/>
    <property type="match status" value="1"/>
</dbReference>
<dbReference type="CDD" id="cd16913">
    <property type="entry name" value="YkuD_like"/>
    <property type="match status" value="1"/>
</dbReference>
<evidence type="ECO:0000313" key="15">
    <source>
        <dbReference type="Proteomes" id="UP001238163"/>
    </source>
</evidence>
<dbReference type="PANTHER" id="PTHR30582">
    <property type="entry name" value="L,D-TRANSPEPTIDASE"/>
    <property type="match status" value="1"/>
</dbReference>
<evidence type="ECO:0000256" key="4">
    <source>
        <dbReference type="ARBA" id="ARBA00022679"/>
    </source>
</evidence>
<evidence type="ECO:0000256" key="5">
    <source>
        <dbReference type="ARBA" id="ARBA00022801"/>
    </source>
</evidence>
<feature type="domain" description="LysM" evidence="12">
    <location>
        <begin position="160"/>
        <end position="205"/>
    </location>
</feature>
<dbReference type="SUPFAM" id="SSF141523">
    <property type="entry name" value="L,D-transpeptidase catalytic domain-like"/>
    <property type="match status" value="1"/>
</dbReference>
<comment type="pathway">
    <text evidence="1 9">Cell wall biogenesis; peptidoglycan biosynthesis.</text>
</comment>
<evidence type="ECO:0000259" key="13">
    <source>
        <dbReference type="PROSITE" id="PS52029"/>
    </source>
</evidence>
<evidence type="ECO:0000256" key="8">
    <source>
        <dbReference type="ARBA" id="ARBA00023316"/>
    </source>
</evidence>
<reference evidence="14" key="1">
    <citation type="submission" date="2023-07" db="EMBL/GenBank/DDBJ databases">
        <title>Genomic Encyclopedia of Type Strains, Phase IV (KMG-IV): sequencing the most valuable type-strain genomes for metagenomic binning, comparative biology and taxonomic classification.</title>
        <authorList>
            <person name="Goeker M."/>
        </authorList>
    </citation>
    <scope>NUCLEOTIDE SEQUENCE</scope>
    <source>
        <strain evidence="14">DSM 24202</strain>
    </source>
</reference>
<evidence type="ECO:0000256" key="10">
    <source>
        <dbReference type="SAM" id="MobiDB-lite"/>
    </source>
</evidence>
<protein>
    <submittedName>
        <fullName evidence="14">Lipoprotein-anchoring transpeptidase ErfK/SrfK</fullName>
    </submittedName>
</protein>
<dbReference type="GO" id="GO:0005576">
    <property type="term" value="C:extracellular region"/>
    <property type="evidence" value="ECO:0007669"/>
    <property type="project" value="TreeGrafter"/>
</dbReference>
<keyword evidence="11" id="KW-0472">Membrane</keyword>
<dbReference type="PROSITE" id="PS52029">
    <property type="entry name" value="LD_TPASE"/>
    <property type="match status" value="1"/>
</dbReference>
<gene>
    <name evidence="14" type="ORF">J3R75_000073</name>
</gene>
<dbReference type="PROSITE" id="PS51782">
    <property type="entry name" value="LYSM"/>
    <property type="match status" value="1"/>
</dbReference>
<evidence type="ECO:0000259" key="12">
    <source>
        <dbReference type="PROSITE" id="PS51782"/>
    </source>
</evidence>
<keyword evidence="11" id="KW-0812">Transmembrane</keyword>
<dbReference type="GO" id="GO:0071555">
    <property type="term" value="P:cell wall organization"/>
    <property type="evidence" value="ECO:0007669"/>
    <property type="project" value="UniProtKB-UniRule"/>
</dbReference>
<keyword evidence="7 9" id="KW-0573">Peptidoglycan synthesis</keyword>
<dbReference type="InterPro" id="IPR038063">
    <property type="entry name" value="Transpep_catalytic_dom"/>
</dbReference>
<evidence type="ECO:0000256" key="2">
    <source>
        <dbReference type="ARBA" id="ARBA00005992"/>
    </source>
</evidence>
<keyword evidence="11" id="KW-1133">Transmembrane helix</keyword>
<dbReference type="InterPro" id="IPR005490">
    <property type="entry name" value="LD_TPept_cat_dom"/>
</dbReference>
<dbReference type="Pfam" id="PF03734">
    <property type="entry name" value="YkuD"/>
    <property type="match status" value="1"/>
</dbReference>
<evidence type="ECO:0000256" key="1">
    <source>
        <dbReference type="ARBA" id="ARBA00004752"/>
    </source>
</evidence>
<dbReference type="SUPFAM" id="SSF54106">
    <property type="entry name" value="LysM domain"/>
    <property type="match status" value="1"/>
</dbReference>
<dbReference type="Gene3D" id="2.40.440.10">
    <property type="entry name" value="L,D-transpeptidase catalytic domain-like"/>
    <property type="match status" value="1"/>
</dbReference>
<evidence type="ECO:0000256" key="3">
    <source>
        <dbReference type="ARBA" id="ARBA00022676"/>
    </source>
</evidence>
<evidence type="ECO:0000256" key="7">
    <source>
        <dbReference type="ARBA" id="ARBA00022984"/>
    </source>
</evidence>
<comment type="similarity">
    <text evidence="2">Belongs to the YkuD family.</text>
</comment>
<proteinExistence type="inferred from homology"/>
<keyword evidence="14" id="KW-0449">Lipoprotein</keyword>
<sequence>MYWYYKWPLIIILLLLGVGICSFLWRSCVAPVFFTDSTTSSANTEQVSNSDTTAPENPATTPLSGLETPATAPYTQPAVTTPTAVTTPGSPVSVGVTQLLNAADGQMLADKPLAARELARRALSSPSVVEFDQTWWRAATIINQANTIFMNSAAPCPEKQPYVIRSGDSLSRIGTQFHSSVGAIQRLNELSRTNPIIHPGNSLQLLTGNWAIRVSKSQFALLLYFNNDLFRVFRVGIGRQDRTPVGTFVITSKIVHPAWTPPGKNIPYGDPENILGSHWMGLTPTGSTNQALRGYGIHGTWEPDSIGTAASAGCVRMRNEEVEELYDFIPMPLTNAPQVPVTIFE</sequence>
<dbReference type="GO" id="GO:0071972">
    <property type="term" value="F:peptidoglycan L,D-transpeptidase activity"/>
    <property type="evidence" value="ECO:0007669"/>
    <property type="project" value="TreeGrafter"/>
</dbReference>
<keyword evidence="4" id="KW-0808">Transferase</keyword>
<feature type="compositionally biased region" description="Polar residues" evidence="10">
    <location>
        <begin position="41"/>
        <end position="63"/>
    </location>
</feature>
<keyword evidence="5" id="KW-0378">Hydrolase</keyword>
<dbReference type="GO" id="GO:0018104">
    <property type="term" value="P:peptidoglycan-protein cross-linking"/>
    <property type="evidence" value="ECO:0007669"/>
    <property type="project" value="TreeGrafter"/>
</dbReference>
<dbReference type="PANTHER" id="PTHR30582:SF24">
    <property type="entry name" value="L,D-TRANSPEPTIDASE ERFK_SRFK-RELATED"/>
    <property type="match status" value="1"/>
</dbReference>
<dbReference type="RefSeq" id="WP_307259130.1">
    <property type="nucleotide sequence ID" value="NZ_JAUSVL010000001.1"/>
</dbReference>
<feature type="region of interest" description="Disordered" evidence="10">
    <location>
        <begin position="41"/>
        <end position="73"/>
    </location>
</feature>